<comment type="caution">
    <text evidence="3">The sequence shown here is derived from an EMBL/GenBank/DDBJ whole genome shotgun (WGS) entry which is preliminary data.</text>
</comment>
<feature type="compositionally biased region" description="Polar residues" evidence="1">
    <location>
        <begin position="44"/>
        <end position="57"/>
    </location>
</feature>
<keyword evidence="2" id="KW-0472">Membrane</keyword>
<proteinExistence type="predicted"/>
<evidence type="ECO:0000256" key="2">
    <source>
        <dbReference type="SAM" id="Phobius"/>
    </source>
</evidence>
<gene>
    <name evidence="3" type="ORF">H6G03_34455</name>
</gene>
<name>A0A926VLS3_9CYAN</name>
<evidence type="ECO:0000256" key="1">
    <source>
        <dbReference type="SAM" id="MobiDB-lite"/>
    </source>
</evidence>
<keyword evidence="2" id="KW-0812">Transmembrane</keyword>
<keyword evidence="4" id="KW-1185">Reference proteome</keyword>
<protein>
    <submittedName>
        <fullName evidence="3">Uncharacterized protein</fullName>
    </submittedName>
</protein>
<dbReference type="RefSeq" id="WP_190475097.1">
    <property type="nucleotide sequence ID" value="NZ_JACJPW010000166.1"/>
</dbReference>
<dbReference type="Proteomes" id="UP000641646">
    <property type="component" value="Unassembled WGS sequence"/>
</dbReference>
<feature type="transmembrane region" description="Helical" evidence="2">
    <location>
        <begin position="12"/>
        <end position="30"/>
    </location>
</feature>
<dbReference type="EMBL" id="JACJPW010000166">
    <property type="protein sequence ID" value="MBD2186105.1"/>
    <property type="molecule type" value="Genomic_DNA"/>
</dbReference>
<feature type="region of interest" description="Disordered" evidence="1">
    <location>
        <begin position="44"/>
        <end position="68"/>
    </location>
</feature>
<evidence type="ECO:0000313" key="4">
    <source>
        <dbReference type="Proteomes" id="UP000641646"/>
    </source>
</evidence>
<evidence type="ECO:0000313" key="3">
    <source>
        <dbReference type="EMBL" id="MBD2186105.1"/>
    </source>
</evidence>
<accession>A0A926VLS3</accession>
<sequence>MYQELQDLLTFAIEAVAIIGYGGIFAHYIFTTAFAKKPASVSSETIPTVSTNETGQQTKTEKTDATDTTDISSTKIATETLDTSSTNTNCTTLDLPELGQIEKLTLRQCRAVIRSLNTTLPKSDRIRLKINGKDAPTSWLRSQIRKHLEDKQDQIAPIIDQMQAS</sequence>
<dbReference type="AlphaFoldDB" id="A0A926VLS3"/>
<organism evidence="3 4">
    <name type="scientific">Aerosakkonema funiforme FACHB-1375</name>
    <dbReference type="NCBI Taxonomy" id="2949571"/>
    <lineage>
        <taxon>Bacteria</taxon>
        <taxon>Bacillati</taxon>
        <taxon>Cyanobacteriota</taxon>
        <taxon>Cyanophyceae</taxon>
        <taxon>Oscillatoriophycideae</taxon>
        <taxon>Aerosakkonematales</taxon>
        <taxon>Aerosakkonemataceae</taxon>
        <taxon>Aerosakkonema</taxon>
    </lineage>
</organism>
<reference evidence="3" key="1">
    <citation type="journal article" date="2015" name="ISME J.">
        <title>Draft Genome Sequence of Streptomyces incarnatus NRRL8089, which Produces the Nucleoside Antibiotic Sinefungin.</title>
        <authorList>
            <person name="Oshima K."/>
            <person name="Hattori M."/>
            <person name="Shimizu H."/>
            <person name="Fukuda K."/>
            <person name="Nemoto M."/>
            <person name="Inagaki K."/>
            <person name="Tamura T."/>
        </authorList>
    </citation>
    <scope>NUCLEOTIDE SEQUENCE</scope>
    <source>
        <strain evidence="3">FACHB-1375</strain>
    </source>
</reference>
<keyword evidence="2" id="KW-1133">Transmembrane helix</keyword>
<reference evidence="3" key="2">
    <citation type="submission" date="2020-08" db="EMBL/GenBank/DDBJ databases">
        <authorList>
            <person name="Chen M."/>
            <person name="Teng W."/>
            <person name="Zhao L."/>
            <person name="Hu C."/>
            <person name="Zhou Y."/>
            <person name="Han B."/>
            <person name="Song L."/>
            <person name="Shu W."/>
        </authorList>
    </citation>
    <scope>NUCLEOTIDE SEQUENCE</scope>
    <source>
        <strain evidence="3">FACHB-1375</strain>
    </source>
</reference>